<dbReference type="PROSITE" id="PS51257">
    <property type="entry name" value="PROKAR_LIPOPROTEIN"/>
    <property type="match status" value="1"/>
</dbReference>
<dbReference type="GO" id="GO:0030288">
    <property type="term" value="C:outer membrane-bounded periplasmic space"/>
    <property type="evidence" value="ECO:0007669"/>
    <property type="project" value="TreeGrafter"/>
</dbReference>
<proteinExistence type="inferred from homology"/>
<evidence type="ECO:0000256" key="4">
    <source>
        <dbReference type="ARBA" id="ARBA00022729"/>
    </source>
</evidence>
<comment type="subcellular location">
    <subcellularLocation>
        <location evidence="1">Cell envelope</location>
    </subcellularLocation>
</comment>
<dbReference type="GO" id="GO:1901678">
    <property type="term" value="P:iron coordination entity transport"/>
    <property type="evidence" value="ECO:0007669"/>
    <property type="project" value="UniProtKB-ARBA"/>
</dbReference>
<dbReference type="InterPro" id="IPR002491">
    <property type="entry name" value="ABC_transptr_periplasmic_BD"/>
</dbReference>
<evidence type="ECO:0000256" key="6">
    <source>
        <dbReference type="SAM" id="SignalP"/>
    </source>
</evidence>
<dbReference type="PROSITE" id="PS50983">
    <property type="entry name" value="FE_B12_PBP"/>
    <property type="match status" value="1"/>
</dbReference>
<keyword evidence="3" id="KW-0813">Transport</keyword>
<dbReference type="SUPFAM" id="SSF53807">
    <property type="entry name" value="Helical backbone' metal receptor"/>
    <property type="match status" value="1"/>
</dbReference>
<dbReference type="Gene3D" id="3.40.50.1980">
    <property type="entry name" value="Nitrogenase molybdenum iron protein domain"/>
    <property type="match status" value="2"/>
</dbReference>
<feature type="chain" id="PRO_5039413433" evidence="6">
    <location>
        <begin position="28"/>
        <end position="345"/>
    </location>
</feature>
<feature type="compositionally biased region" description="Low complexity" evidence="5">
    <location>
        <begin position="39"/>
        <end position="64"/>
    </location>
</feature>
<dbReference type="RefSeq" id="WP_182303516.1">
    <property type="nucleotide sequence ID" value="NZ_CP041969.1"/>
</dbReference>
<dbReference type="PANTHER" id="PTHR30532">
    <property type="entry name" value="IRON III DICITRATE-BINDING PERIPLASMIC PROTEIN"/>
    <property type="match status" value="1"/>
</dbReference>
<evidence type="ECO:0000259" key="7">
    <source>
        <dbReference type="PROSITE" id="PS50983"/>
    </source>
</evidence>
<feature type="domain" description="Fe/B12 periplasmic-binding" evidence="7">
    <location>
        <begin position="74"/>
        <end position="345"/>
    </location>
</feature>
<sequence length="345" mass="37465">MFTPLLKKSASASLTIALSIFLLSACGANNDDSQASPVATQSASPTESASASAATSETPAESTSVRSYTDALGRTVDIPSQPQRMIAHYYAAEVTALDVPMVGTNYLNAKLALAESQLQGVEDIGGEGLAPNLEKTLSLSPDLIVIPDFIEEKDIEALSKIAPTIAVSYSADVFTRLRALADIAGQPEKAEQWIQAYETKATEKRALVQSRIEEGETASAFIMYATDKQLYVYNKQRLGPTMYDAFGFAIPPKVAELFSSEPNSLWKTISMEMLADYAGDRLFLVSSDDTDESKKAVEEIINGPVWKTLPAVKNGKAYVVDKRWAMNDPLTLDWLLDEMANLLNE</sequence>
<keyword evidence="9" id="KW-1185">Reference proteome</keyword>
<feature type="signal peptide" evidence="6">
    <location>
        <begin position="1"/>
        <end position="27"/>
    </location>
</feature>
<evidence type="ECO:0000256" key="5">
    <source>
        <dbReference type="SAM" id="MobiDB-lite"/>
    </source>
</evidence>
<keyword evidence="4 6" id="KW-0732">Signal</keyword>
<dbReference type="KEGG" id="cchl:FPL14_13610"/>
<dbReference type="EMBL" id="CP041969">
    <property type="protein sequence ID" value="QMV42115.1"/>
    <property type="molecule type" value="Genomic_DNA"/>
</dbReference>
<evidence type="ECO:0000313" key="9">
    <source>
        <dbReference type="Proteomes" id="UP000515679"/>
    </source>
</evidence>
<comment type="similarity">
    <text evidence="2">Belongs to the bacterial solute-binding protein 8 family.</text>
</comment>
<name>A0A7G5BYT1_9BACL</name>
<dbReference type="AlphaFoldDB" id="A0A7G5BYT1"/>
<accession>A0A7G5BYT1</accession>
<dbReference type="PANTHER" id="PTHR30532:SF26">
    <property type="entry name" value="IRON(3+)-HYDROXAMATE-BINDING PROTEIN FHUD"/>
    <property type="match status" value="1"/>
</dbReference>
<protein>
    <submittedName>
        <fullName evidence="8">ABC transporter substrate-binding protein</fullName>
    </submittedName>
</protein>
<dbReference type="Pfam" id="PF01497">
    <property type="entry name" value="Peripla_BP_2"/>
    <property type="match status" value="1"/>
</dbReference>
<dbReference type="InterPro" id="IPR051313">
    <property type="entry name" value="Bact_iron-sidero_bind"/>
</dbReference>
<feature type="region of interest" description="Disordered" evidence="5">
    <location>
        <begin position="33"/>
        <end position="67"/>
    </location>
</feature>
<evidence type="ECO:0000313" key="8">
    <source>
        <dbReference type="EMBL" id="QMV42115.1"/>
    </source>
</evidence>
<dbReference type="Proteomes" id="UP000515679">
    <property type="component" value="Chromosome"/>
</dbReference>
<evidence type="ECO:0000256" key="2">
    <source>
        <dbReference type="ARBA" id="ARBA00008814"/>
    </source>
</evidence>
<organism evidence="8 9">
    <name type="scientific">Cohnella cholangitidis</name>
    <dbReference type="NCBI Taxonomy" id="2598458"/>
    <lineage>
        <taxon>Bacteria</taxon>
        <taxon>Bacillati</taxon>
        <taxon>Bacillota</taxon>
        <taxon>Bacilli</taxon>
        <taxon>Bacillales</taxon>
        <taxon>Paenibacillaceae</taxon>
        <taxon>Cohnella</taxon>
    </lineage>
</organism>
<gene>
    <name evidence="8" type="ORF">FPL14_13610</name>
</gene>
<evidence type="ECO:0000256" key="3">
    <source>
        <dbReference type="ARBA" id="ARBA00022448"/>
    </source>
</evidence>
<reference evidence="8 9" key="1">
    <citation type="submission" date="2019-07" db="EMBL/GenBank/DDBJ databases">
        <authorList>
            <person name="Kim J.K."/>
            <person name="Cheong H.-M."/>
            <person name="Choi Y."/>
            <person name="Hwang K.J."/>
            <person name="Lee S."/>
            <person name="Choi C."/>
        </authorList>
    </citation>
    <scope>NUCLEOTIDE SEQUENCE [LARGE SCALE GENOMIC DNA]</scope>
    <source>
        <strain evidence="8 9">KS 22</strain>
    </source>
</reference>
<evidence type="ECO:0000256" key="1">
    <source>
        <dbReference type="ARBA" id="ARBA00004196"/>
    </source>
</evidence>